<evidence type="ECO:0000256" key="2">
    <source>
        <dbReference type="ARBA" id="ARBA00022737"/>
    </source>
</evidence>
<sequence>MGLPMMLQRHCWAACMVICIAISSFDDVGAEQNYGREAVEGNIRLIHGRTENEGSVEIYHATRWGGVCDWWWHMENANVTCKQLGFPGARQFYRRAYYGAHVTTFWVYKLNCLGNETRLDECYHRPYGRPWLCSSQWAAGVECLPKDEPQGSLRMILGDVPNEGTLETFWDGAWGSVCHTDFGTPDGNVACRQMGYSRGVKSIKKDGHFGFSTGPIILDAVDCEGSESHITECNMPVTPYQHACPYTHNWDVGVVCKPNVEGDIRLMDGSGPHEGRVEIWHDDAWGTICDDGWDWADANVVCRQAGYRGAVKASGFQGEDFGFTWAPIHTSFVMCTGVEDNLIDCILRDGWTHSCYHVEDASVVCATDDDDTIDIEPKNTRVRIVGMGQGQGRVEVSLGNGWGRVCDPDWSDHEAKTVCYHAGYKWGASRAAGSAEFSAPFDPEAPFIIDGIACTGAENETLSQCQMKVSADLTCATGDVGVVCEGSTAPPSGMSIAVIGGAAGGGVAGLAVAAFAFYYIKFVKPAGGGVQA</sequence>
<dbReference type="FunFam" id="3.10.250.10:FF:000007">
    <property type="entry name" value="Soluble scavenger receptor cysteine-rich domain-containing protein SSC5D"/>
    <property type="match status" value="1"/>
</dbReference>
<evidence type="ECO:0000256" key="8">
    <source>
        <dbReference type="SAM" id="SignalP"/>
    </source>
</evidence>
<feature type="transmembrane region" description="Helical" evidence="7">
    <location>
        <begin position="494"/>
        <end position="520"/>
    </location>
</feature>
<dbReference type="FunFam" id="3.10.250.10:FF:000032">
    <property type="entry name" value="Si:dkey-14d8.20"/>
    <property type="match status" value="1"/>
</dbReference>
<evidence type="ECO:0000256" key="7">
    <source>
        <dbReference type="SAM" id="Phobius"/>
    </source>
</evidence>
<feature type="disulfide bond" evidence="6">
    <location>
        <begin position="223"/>
        <end position="233"/>
    </location>
</feature>
<dbReference type="GO" id="GO:0016020">
    <property type="term" value="C:membrane"/>
    <property type="evidence" value="ECO:0007669"/>
    <property type="project" value="InterPro"/>
</dbReference>
<name>Q25111_HEMPU</name>
<dbReference type="PANTHER" id="PTHR19331:SF465">
    <property type="entry name" value="EGG PEPTIDE SPERACT RECEPTOR"/>
    <property type="match status" value="1"/>
</dbReference>
<evidence type="ECO:0000256" key="1">
    <source>
        <dbReference type="ARBA" id="ARBA00022729"/>
    </source>
</evidence>
<feature type="domain" description="SRCR" evidence="9">
    <location>
        <begin position="264"/>
        <end position="366"/>
    </location>
</feature>
<dbReference type="PROSITE" id="PS50287">
    <property type="entry name" value="SRCR_2"/>
    <property type="match status" value="4"/>
</dbReference>
<keyword evidence="2" id="KW-0677">Repeat</keyword>
<proteinExistence type="evidence at transcript level"/>
<keyword evidence="1 8" id="KW-0732">Signal</keyword>
<dbReference type="EMBL" id="D21100">
    <property type="protein sequence ID" value="BAA04659.1"/>
    <property type="molecule type" value="mRNA"/>
</dbReference>
<evidence type="ECO:0000259" key="9">
    <source>
        <dbReference type="PROSITE" id="PS50287"/>
    </source>
</evidence>
<reference evidence="10" key="1">
    <citation type="journal article" date="1994" name="Dev. Growth Differ.">
        <title>Identification and characterization of putative receptors for Sperm-activating peptide I (SAP-I) in spermatozoa of the sea urchin Hemicentrotus pulcherrimus.</title>
        <authorList>
            <person name="Shimizu T."/>
            <person name="Yoshino K."/>
            <person name="Suzuki N."/>
        </authorList>
    </citation>
    <scope>NUCLEOTIDE SEQUENCE</scope>
    <source>
        <tissue evidence="10">Testis</tissue>
    </source>
</reference>
<keyword evidence="5" id="KW-0325">Glycoprotein</keyword>
<keyword evidence="7" id="KW-1133">Transmembrane helix</keyword>
<dbReference type="InterPro" id="IPR001190">
    <property type="entry name" value="SRCR"/>
</dbReference>
<dbReference type="InterPro" id="IPR036772">
    <property type="entry name" value="SRCR-like_dom_sf"/>
</dbReference>
<protein>
    <submittedName>
        <fullName evidence="10">Sperm-activating peptide I-crosslinked protein</fullName>
    </submittedName>
</protein>
<feature type="disulfide bond" evidence="6">
    <location>
        <begin position="335"/>
        <end position="345"/>
    </location>
</feature>
<dbReference type="Gene3D" id="3.10.250.10">
    <property type="entry name" value="SRCR-like domain"/>
    <property type="match status" value="4"/>
</dbReference>
<keyword evidence="4" id="KW-0675">Receptor</keyword>
<evidence type="ECO:0000256" key="3">
    <source>
        <dbReference type="ARBA" id="ARBA00023157"/>
    </source>
</evidence>
<organism evidence="10">
    <name type="scientific">Hemicentrotus pulcherrimus</name>
    <name type="common">Sea urchin</name>
    <name type="synonym">Strongylocentrotus pulcherrimus</name>
    <dbReference type="NCBI Taxonomy" id="7650"/>
    <lineage>
        <taxon>Eukaryota</taxon>
        <taxon>Metazoa</taxon>
        <taxon>Echinodermata</taxon>
        <taxon>Eleutherozoa</taxon>
        <taxon>Echinozoa</taxon>
        <taxon>Echinoidea</taxon>
        <taxon>Euechinoidea</taxon>
        <taxon>Echinacea</taxon>
        <taxon>Camarodonta</taxon>
        <taxon>Echinidea</taxon>
        <taxon>Strongylocentrotidae</taxon>
        <taxon>Hemicentrotus</taxon>
    </lineage>
</organism>
<keyword evidence="7" id="KW-0812">Transmembrane</keyword>
<dbReference type="AlphaFoldDB" id="Q25111"/>
<keyword evidence="3 6" id="KW-1015">Disulfide bond</keyword>
<dbReference type="Pfam" id="PF00530">
    <property type="entry name" value="SRCR"/>
    <property type="match status" value="4"/>
</dbReference>
<evidence type="ECO:0000256" key="5">
    <source>
        <dbReference type="ARBA" id="ARBA00023180"/>
    </source>
</evidence>
<evidence type="ECO:0000256" key="4">
    <source>
        <dbReference type="ARBA" id="ARBA00023170"/>
    </source>
</evidence>
<evidence type="ECO:0000313" key="10">
    <source>
        <dbReference type="EMBL" id="BAA04659.1"/>
    </source>
</evidence>
<feature type="disulfide bond" evidence="6">
    <location>
        <begin position="112"/>
        <end position="122"/>
    </location>
</feature>
<dbReference type="PRINTS" id="PR00258">
    <property type="entry name" value="SPERACTRCPTR"/>
</dbReference>
<feature type="chain" id="PRO_5004203261" evidence="8">
    <location>
        <begin position="31"/>
        <end position="532"/>
    </location>
</feature>
<feature type="signal peptide" evidence="8">
    <location>
        <begin position="1"/>
        <end position="30"/>
    </location>
</feature>
<feature type="domain" description="SRCR" evidence="9">
    <location>
        <begin position="43"/>
        <end position="144"/>
    </location>
</feature>
<evidence type="ECO:0000256" key="6">
    <source>
        <dbReference type="PROSITE-ProRule" id="PRU00196"/>
    </source>
</evidence>
<dbReference type="SUPFAM" id="SSF56487">
    <property type="entry name" value="SRCR-like"/>
    <property type="match status" value="4"/>
</dbReference>
<keyword evidence="7" id="KW-0472">Membrane</keyword>
<dbReference type="FunFam" id="3.10.250.10:FF:000005">
    <property type="entry name" value="Neurotrypsin isoform A"/>
    <property type="match status" value="1"/>
</dbReference>
<feature type="domain" description="SRCR" evidence="9">
    <location>
        <begin position="153"/>
        <end position="257"/>
    </location>
</feature>
<comment type="caution">
    <text evidence="6">Lacks conserved residue(s) required for the propagation of feature annotation.</text>
</comment>
<accession>Q25111</accession>
<dbReference type="SMART" id="SM00202">
    <property type="entry name" value="SR"/>
    <property type="match status" value="4"/>
</dbReference>
<dbReference type="PANTHER" id="PTHR19331">
    <property type="entry name" value="SCAVENGER RECEPTOR DOMAIN-CONTAINING"/>
    <property type="match status" value="1"/>
</dbReference>
<feature type="domain" description="SRCR" evidence="9">
    <location>
        <begin position="382"/>
        <end position="485"/>
    </location>
</feature>
<dbReference type="PROSITE" id="PS00420">
    <property type="entry name" value="SRCR_1"/>
    <property type="match status" value="3"/>
</dbReference>